<sequence length="262" mass="29155">MIFLFCTPTYRQVRPRFALLCGIASVLLRPTVGKESKIPLPAPHWPFSLRSITVTKTTSPTFSEKEHHALLAELRESGSKKRNGGGPASRSSQGPSRTEQKLPCHYQTPAVSYPTALVHEDEETFPNQCMGLSVFCLPTWILDMAIGAWRERTSKHGTSASGLIASRAHAPATGVFIMHHVPESFGLLEEGFGYPQRDACRQAEANLSTMPLLIGSLTLNQAPKWRSRRRRRDFDDGISLKRSEGSGRSNVKSRHYTAHYRA</sequence>
<name>A0A8E5HMD6_USTVR</name>
<feature type="region of interest" description="Disordered" evidence="1">
    <location>
        <begin position="75"/>
        <end position="104"/>
    </location>
</feature>
<dbReference type="AlphaFoldDB" id="A0A8E5HMD6"/>
<evidence type="ECO:0000313" key="3">
    <source>
        <dbReference type="Proteomes" id="UP000027002"/>
    </source>
</evidence>
<dbReference type="GeneID" id="66063158"/>
<dbReference type="Proteomes" id="UP000027002">
    <property type="component" value="Chromosome 2"/>
</dbReference>
<keyword evidence="3" id="KW-1185">Reference proteome</keyword>
<evidence type="ECO:0000256" key="1">
    <source>
        <dbReference type="SAM" id="MobiDB-lite"/>
    </source>
</evidence>
<organism evidence="2 3">
    <name type="scientific">Ustilaginoidea virens</name>
    <name type="common">Rice false smut fungus</name>
    <name type="synonym">Villosiclava virens</name>
    <dbReference type="NCBI Taxonomy" id="1159556"/>
    <lineage>
        <taxon>Eukaryota</taxon>
        <taxon>Fungi</taxon>
        <taxon>Dikarya</taxon>
        <taxon>Ascomycota</taxon>
        <taxon>Pezizomycotina</taxon>
        <taxon>Sordariomycetes</taxon>
        <taxon>Hypocreomycetidae</taxon>
        <taxon>Hypocreales</taxon>
        <taxon>Clavicipitaceae</taxon>
        <taxon>Ustilaginoidea</taxon>
    </lineage>
</organism>
<reference evidence="2" key="1">
    <citation type="submission" date="2020-03" db="EMBL/GenBank/DDBJ databases">
        <title>A mixture of massive structural variations and highly conserved coding sequences in Ustilaginoidea virens genome.</title>
        <authorList>
            <person name="Zhang K."/>
            <person name="Zhao Z."/>
            <person name="Zhang Z."/>
            <person name="Li Y."/>
            <person name="Hsiang T."/>
            <person name="Sun W."/>
        </authorList>
    </citation>
    <scope>NUCLEOTIDE SEQUENCE</scope>
    <source>
        <strain evidence="2">UV-8b</strain>
    </source>
</reference>
<dbReference type="KEGG" id="uvi:66063158"/>
<protein>
    <submittedName>
        <fullName evidence="2">Uncharacterized protein</fullName>
    </submittedName>
</protein>
<proteinExistence type="predicted"/>
<evidence type="ECO:0000313" key="2">
    <source>
        <dbReference type="EMBL" id="QUC18139.1"/>
    </source>
</evidence>
<feature type="compositionally biased region" description="Basic and acidic residues" evidence="1">
    <location>
        <begin position="236"/>
        <end position="245"/>
    </location>
</feature>
<feature type="region of interest" description="Disordered" evidence="1">
    <location>
        <begin position="236"/>
        <end position="262"/>
    </location>
</feature>
<feature type="compositionally biased region" description="Basic residues" evidence="1">
    <location>
        <begin position="251"/>
        <end position="262"/>
    </location>
</feature>
<accession>A0A8E5HMD6</accession>
<dbReference type="RefSeq" id="XP_042995812.1">
    <property type="nucleotide sequence ID" value="XM_043139878.1"/>
</dbReference>
<dbReference type="EMBL" id="CP072754">
    <property type="protein sequence ID" value="QUC18139.1"/>
    <property type="molecule type" value="Genomic_DNA"/>
</dbReference>
<gene>
    <name evidence="2" type="ORF">UV8b_02380</name>
</gene>